<keyword evidence="4 6" id="KW-0472">Membrane</keyword>
<dbReference type="GO" id="GO:0016020">
    <property type="term" value="C:membrane"/>
    <property type="evidence" value="ECO:0007669"/>
    <property type="project" value="UniProtKB-SubCell"/>
</dbReference>
<dbReference type="EMBL" id="MCBQ01000338">
    <property type="protein sequence ID" value="RKF84029.1"/>
    <property type="molecule type" value="Genomic_DNA"/>
</dbReference>
<dbReference type="Pfam" id="PF08592">
    <property type="entry name" value="Anthrone_oxy"/>
    <property type="match status" value="1"/>
</dbReference>
<comment type="similarity">
    <text evidence="5">Belongs to the anthrone oxygenase family.</text>
</comment>
<feature type="transmembrane region" description="Helical" evidence="6">
    <location>
        <begin position="86"/>
        <end position="106"/>
    </location>
</feature>
<dbReference type="InterPro" id="IPR013901">
    <property type="entry name" value="Anthrone_oxy"/>
</dbReference>
<comment type="caution">
    <text evidence="8">The sequence shown here is derived from an EMBL/GenBank/DDBJ whole genome shotgun (WGS) entry which is preliminary data.</text>
</comment>
<name>A0A420JB61_9PEZI</name>
<accession>A0A420JB61</accession>
<comment type="subcellular location">
    <subcellularLocation>
        <location evidence="1">Membrane</location>
        <topology evidence="1">Multi-pass membrane protein</topology>
    </subcellularLocation>
</comment>
<sequence>MQDLPISVRVAQAVGVFGTLYSAGSSVGIIQYVIPAIRKSPTPLLLSQWSDTYRRGALTIPPTTILTSSALAYVSYHFRSTSECKMWALASAMAVAIVPFTFIVVFPTNKILEGWHKNDGQGVDRKEVDAKVIEWTYKHSARSCMSLAGGMLALLAMVR</sequence>
<dbReference type="AlphaFoldDB" id="A0A420JB61"/>
<feature type="transmembrane region" description="Helical" evidence="6">
    <location>
        <begin position="12"/>
        <end position="34"/>
    </location>
</feature>
<dbReference type="Proteomes" id="UP000283383">
    <property type="component" value="Unassembled WGS sequence"/>
</dbReference>
<evidence type="ECO:0000313" key="10">
    <source>
        <dbReference type="Proteomes" id="UP000285405"/>
    </source>
</evidence>
<keyword evidence="3 6" id="KW-1133">Transmembrane helix</keyword>
<proteinExistence type="inferred from homology"/>
<protein>
    <submittedName>
        <fullName evidence="8">Putative duf1772 family protein</fullName>
    </submittedName>
</protein>
<evidence type="ECO:0000313" key="9">
    <source>
        <dbReference type="Proteomes" id="UP000283383"/>
    </source>
</evidence>
<evidence type="ECO:0000256" key="1">
    <source>
        <dbReference type="ARBA" id="ARBA00004141"/>
    </source>
</evidence>
<keyword evidence="9" id="KW-1185">Reference proteome</keyword>
<dbReference type="OrthoDB" id="5954308at2759"/>
<keyword evidence="2 6" id="KW-0812">Transmembrane</keyword>
<evidence type="ECO:0000256" key="5">
    <source>
        <dbReference type="ARBA" id="ARBA00034313"/>
    </source>
</evidence>
<evidence type="ECO:0000313" key="8">
    <source>
        <dbReference type="EMBL" id="RKF84029.1"/>
    </source>
</evidence>
<reference evidence="9 10" key="1">
    <citation type="journal article" date="2018" name="BMC Genomics">
        <title>Comparative genome analyses reveal sequence features reflecting distinct modes of host-adaptation between dicot and monocot powdery mildew.</title>
        <authorList>
            <person name="Wu Y."/>
            <person name="Ma X."/>
            <person name="Pan Z."/>
            <person name="Kale S.D."/>
            <person name="Song Y."/>
            <person name="King H."/>
            <person name="Zhang Q."/>
            <person name="Presley C."/>
            <person name="Deng X."/>
            <person name="Wei C.I."/>
            <person name="Xiao S."/>
        </authorList>
    </citation>
    <scope>NUCLEOTIDE SEQUENCE [LARGE SCALE GENOMIC DNA]</scope>
    <source>
        <strain evidence="7">UCSC1</strain>
        <strain evidence="8">UMSG3</strain>
    </source>
</reference>
<dbReference type="PANTHER" id="PTHR35042">
    <property type="entry name" value="ANTHRONE OXYGENASE ENCC"/>
    <property type="match status" value="1"/>
</dbReference>
<dbReference type="EMBL" id="MCBR01001051">
    <property type="protein sequence ID" value="RKF82817.1"/>
    <property type="molecule type" value="Genomic_DNA"/>
</dbReference>
<evidence type="ECO:0000256" key="4">
    <source>
        <dbReference type="ARBA" id="ARBA00023136"/>
    </source>
</evidence>
<dbReference type="Proteomes" id="UP000285405">
    <property type="component" value="Unassembled WGS sequence"/>
</dbReference>
<evidence type="ECO:0000313" key="7">
    <source>
        <dbReference type="EMBL" id="RKF82817.1"/>
    </source>
</evidence>
<evidence type="ECO:0000256" key="2">
    <source>
        <dbReference type="ARBA" id="ARBA00022692"/>
    </source>
</evidence>
<evidence type="ECO:0000256" key="6">
    <source>
        <dbReference type="SAM" id="Phobius"/>
    </source>
</evidence>
<gene>
    <name evidence="7" type="ORF">GcC1_010021</name>
    <name evidence="8" type="ORF">GcM3_003015</name>
</gene>
<dbReference type="PANTHER" id="PTHR35042:SF1">
    <property type="entry name" value="DUF1772-DOMAIN-CONTAINING PROTEIN"/>
    <property type="match status" value="1"/>
</dbReference>
<dbReference type="STRING" id="62708.A0A420JB61"/>
<evidence type="ECO:0000256" key="3">
    <source>
        <dbReference type="ARBA" id="ARBA00022989"/>
    </source>
</evidence>
<organism evidence="8 9">
    <name type="scientific">Golovinomyces cichoracearum</name>
    <dbReference type="NCBI Taxonomy" id="62708"/>
    <lineage>
        <taxon>Eukaryota</taxon>
        <taxon>Fungi</taxon>
        <taxon>Dikarya</taxon>
        <taxon>Ascomycota</taxon>
        <taxon>Pezizomycotina</taxon>
        <taxon>Leotiomycetes</taxon>
        <taxon>Erysiphales</taxon>
        <taxon>Erysiphaceae</taxon>
        <taxon>Golovinomyces</taxon>
    </lineage>
</organism>